<protein>
    <submittedName>
        <fullName evidence="3">Response regulator</fullName>
    </submittedName>
</protein>
<keyword evidence="1" id="KW-0597">Phosphoprotein</keyword>
<reference evidence="3 4" key="1">
    <citation type="submission" date="2017-11" db="EMBL/GenBank/DDBJ databases">
        <title>Taxonomic description and genome sequences of Spirosoma HA7 sp. nov., isolated from pollen microhabitat of Corylus avellana.</title>
        <authorList>
            <person name="Ambika Manirajan B."/>
            <person name="Suarez C."/>
            <person name="Ratering S."/>
            <person name="Geissler-Plaum R."/>
            <person name="Cardinale M."/>
            <person name="Sylvia S."/>
        </authorList>
    </citation>
    <scope>NUCLEOTIDE SEQUENCE [LARGE SCALE GENOMIC DNA]</scope>
    <source>
        <strain evidence="3 4">HA7</strain>
    </source>
</reference>
<dbReference type="Proteomes" id="UP000232883">
    <property type="component" value="Chromosome"/>
</dbReference>
<name>A0A2K8ZAX5_9BACT</name>
<organism evidence="3 4">
    <name type="scientific">Spirosoma pollinicola</name>
    <dbReference type="NCBI Taxonomy" id="2057025"/>
    <lineage>
        <taxon>Bacteria</taxon>
        <taxon>Pseudomonadati</taxon>
        <taxon>Bacteroidota</taxon>
        <taxon>Cytophagia</taxon>
        <taxon>Cytophagales</taxon>
        <taxon>Cytophagaceae</taxon>
        <taxon>Spirosoma</taxon>
    </lineage>
</organism>
<evidence type="ECO:0000256" key="1">
    <source>
        <dbReference type="PROSITE-ProRule" id="PRU00169"/>
    </source>
</evidence>
<accession>A0A2K8ZAX5</accession>
<dbReference type="RefSeq" id="WP_100993602.1">
    <property type="nucleotide sequence ID" value="NZ_CP025096.1"/>
</dbReference>
<evidence type="ECO:0000313" key="3">
    <source>
        <dbReference type="EMBL" id="AUD07041.1"/>
    </source>
</evidence>
<dbReference type="CDD" id="cd17557">
    <property type="entry name" value="REC_Rcp-like"/>
    <property type="match status" value="1"/>
</dbReference>
<sequence>MQQLSTPSVWIVDDDEDDQLFIRSAFLNSQPPISVLSLSDGEDLLPTLDNYEQTPRLILLDINMPRKNGFEALSELRSVTKYAALPVVMLTTSSSDQDRQQSLVLGANEFLTKPLTFQQLNQIAQSLREQWLLR</sequence>
<proteinExistence type="predicted"/>
<gene>
    <name evidence="3" type="ORF">CWM47_37625</name>
</gene>
<dbReference type="KEGG" id="spir:CWM47_37625"/>
<feature type="modified residue" description="4-aspartylphosphate" evidence="1">
    <location>
        <position position="61"/>
    </location>
</feature>
<keyword evidence="4" id="KW-1185">Reference proteome</keyword>
<dbReference type="EMBL" id="CP025096">
    <property type="protein sequence ID" value="AUD07041.1"/>
    <property type="molecule type" value="Genomic_DNA"/>
</dbReference>
<dbReference type="InterPro" id="IPR011006">
    <property type="entry name" value="CheY-like_superfamily"/>
</dbReference>
<dbReference type="OrthoDB" id="957707at2"/>
<dbReference type="InterPro" id="IPR001789">
    <property type="entry name" value="Sig_transdc_resp-reg_receiver"/>
</dbReference>
<dbReference type="Gene3D" id="3.40.50.2300">
    <property type="match status" value="1"/>
</dbReference>
<dbReference type="AlphaFoldDB" id="A0A2K8ZAX5"/>
<dbReference type="GO" id="GO:0000160">
    <property type="term" value="P:phosphorelay signal transduction system"/>
    <property type="evidence" value="ECO:0007669"/>
    <property type="project" value="InterPro"/>
</dbReference>
<dbReference type="SUPFAM" id="SSF52172">
    <property type="entry name" value="CheY-like"/>
    <property type="match status" value="1"/>
</dbReference>
<dbReference type="InterPro" id="IPR052893">
    <property type="entry name" value="TCS_response_regulator"/>
</dbReference>
<dbReference type="Pfam" id="PF00072">
    <property type="entry name" value="Response_reg"/>
    <property type="match status" value="1"/>
</dbReference>
<evidence type="ECO:0000259" key="2">
    <source>
        <dbReference type="PROSITE" id="PS50110"/>
    </source>
</evidence>
<evidence type="ECO:0000313" key="4">
    <source>
        <dbReference type="Proteomes" id="UP000232883"/>
    </source>
</evidence>
<feature type="domain" description="Response regulatory" evidence="2">
    <location>
        <begin position="8"/>
        <end position="128"/>
    </location>
</feature>
<dbReference type="SMART" id="SM00448">
    <property type="entry name" value="REC"/>
    <property type="match status" value="1"/>
</dbReference>
<dbReference type="PANTHER" id="PTHR44520:SF2">
    <property type="entry name" value="RESPONSE REGULATOR RCP1"/>
    <property type="match status" value="1"/>
</dbReference>
<dbReference type="PANTHER" id="PTHR44520">
    <property type="entry name" value="RESPONSE REGULATOR RCP1-RELATED"/>
    <property type="match status" value="1"/>
</dbReference>
<dbReference type="PROSITE" id="PS50110">
    <property type="entry name" value="RESPONSE_REGULATORY"/>
    <property type="match status" value="1"/>
</dbReference>